<feature type="domain" description="YCII-related" evidence="2">
    <location>
        <begin position="1"/>
        <end position="84"/>
    </location>
</feature>
<dbReference type="InterPro" id="IPR005545">
    <property type="entry name" value="YCII"/>
</dbReference>
<dbReference type="Gene3D" id="3.30.70.1060">
    <property type="entry name" value="Dimeric alpha+beta barrel"/>
    <property type="match status" value="1"/>
</dbReference>
<dbReference type="Pfam" id="PF03795">
    <property type="entry name" value="YCII"/>
    <property type="match status" value="1"/>
</dbReference>
<protein>
    <submittedName>
        <fullName evidence="3">YciI family protein</fullName>
    </submittedName>
</protein>
<dbReference type="KEGG" id="tem:JW646_16060"/>
<sequence>MKYFIVEGNLKSFDPIDDTIMKEHMDYSGKAMKEGSILMTGLKEDMSGVIFIMKAEAPEEVEEYLSKEPLKIHDIQEYKVTEFSPHYFNESPKEWFRI</sequence>
<comment type="similarity">
    <text evidence="1">Belongs to the YciI family.</text>
</comment>
<proteinExistence type="inferred from homology"/>
<dbReference type="RefSeq" id="WP_074915900.1">
    <property type="nucleotide sequence ID" value="NZ_CP081135.1"/>
</dbReference>
<dbReference type="InterPro" id="IPR011008">
    <property type="entry name" value="Dimeric_a/b-barrel"/>
</dbReference>
<keyword evidence="4" id="KW-1185">Reference proteome</keyword>
<accession>A0AAX2ZCS1</accession>
<dbReference type="PANTHER" id="PTHR37828">
    <property type="entry name" value="GSR2449 PROTEIN"/>
    <property type="match status" value="1"/>
</dbReference>
<evidence type="ECO:0000313" key="3">
    <source>
        <dbReference type="EMBL" id="UEL47129.1"/>
    </source>
</evidence>
<reference evidence="3 4" key="1">
    <citation type="journal article" date="2023" name="Int. J. Syst. Evol. Microbiol.">
        <title>Terrisporobacter hibernicus sp. nov., isolated from bovine faeces in Northern Ireland.</title>
        <authorList>
            <person name="Mitchell M."/>
            <person name="Nguyen S.V."/>
            <person name="Connor M."/>
            <person name="Fairley D.J."/>
            <person name="Donoghue O."/>
            <person name="Marshall H."/>
            <person name="Koolman L."/>
            <person name="McMullan G."/>
            <person name="Schaffer K.E."/>
            <person name="McGrath J.W."/>
            <person name="Fanning S."/>
        </authorList>
    </citation>
    <scope>NUCLEOTIDE SEQUENCE [LARGE SCALE GENOMIC DNA]</scope>
    <source>
        <strain evidence="3 4">MCA3</strain>
    </source>
</reference>
<dbReference type="AlphaFoldDB" id="A0AAX2ZCS1"/>
<evidence type="ECO:0000259" key="2">
    <source>
        <dbReference type="Pfam" id="PF03795"/>
    </source>
</evidence>
<evidence type="ECO:0000256" key="1">
    <source>
        <dbReference type="ARBA" id="ARBA00007689"/>
    </source>
</evidence>
<evidence type="ECO:0000313" key="4">
    <source>
        <dbReference type="Proteomes" id="UP001198983"/>
    </source>
</evidence>
<dbReference type="EMBL" id="CP081135">
    <property type="protein sequence ID" value="UEL47129.1"/>
    <property type="molecule type" value="Genomic_DNA"/>
</dbReference>
<dbReference type="SUPFAM" id="SSF54909">
    <property type="entry name" value="Dimeric alpha+beta barrel"/>
    <property type="match status" value="1"/>
</dbReference>
<dbReference type="PANTHER" id="PTHR37828:SF1">
    <property type="entry name" value="YCII-RELATED DOMAIN-CONTAINING PROTEIN"/>
    <property type="match status" value="1"/>
</dbReference>
<gene>
    <name evidence="3" type="ORF">JW646_16060</name>
</gene>
<name>A0AAX2ZCS1_9FIRM</name>
<dbReference type="Proteomes" id="UP001198983">
    <property type="component" value="Chromosome"/>
</dbReference>
<organism evidence="3 4">
    <name type="scientific">Terrisporobacter hibernicus</name>
    <dbReference type="NCBI Taxonomy" id="2813371"/>
    <lineage>
        <taxon>Bacteria</taxon>
        <taxon>Bacillati</taxon>
        <taxon>Bacillota</taxon>
        <taxon>Clostridia</taxon>
        <taxon>Peptostreptococcales</taxon>
        <taxon>Peptostreptococcaceae</taxon>
        <taxon>Terrisporobacter</taxon>
    </lineage>
</organism>